<feature type="region of interest" description="Disordered" evidence="1">
    <location>
        <begin position="207"/>
        <end position="230"/>
    </location>
</feature>
<name>D7FY99_ECTSI</name>
<evidence type="ECO:0000313" key="2">
    <source>
        <dbReference type="EMBL" id="CBJ26538.1"/>
    </source>
</evidence>
<feature type="compositionally biased region" description="Low complexity" evidence="1">
    <location>
        <begin position="387"/>
        <end position="399"/>
    </location>
</feature>
<dbReference type="AlphaFoldDB" id="D7FY99"/>
<feature type="region of interest" description="Disordered" evidence="1">
    <location>
        <begin position="366"/>
        <end position="430"/>
    </location>
</feature>
<feature type="region of interest" description="Disordered" evidence="1">
    <location>
        <begin position="76"/>
        <end position="98"/>
    </location>
</feature>
<keyword evidence="3" id="KW-1185">Reference proteome</keyword>
<reference evidence="2 3" key="1">
    <citation type="journal article" date="2010" name="Nature">
        <title>The Ectocarpus genome and the independent evolution of multicellularity in brown algae.</title>
        <authorList>
            <person name="Cock J.M."/>
            <person name="Sterck L."/>
            <person name="Rouze P."/>
            <person name="Scornet D."/>
            <person name="Allen A.E."/>
            <person name="Amoutzias G."/>
            <person name="Anthouard V."/>
            <person name="Artiguenave F."/>
            <person name="Aury J.M."/>
            <person name="Badger J.H."/>
            <person name="Beszteri B."/>
            <person name="Billiau K."/>
            <person name="Bonnet E."/>
            <person name="Bothwell J.H."/>
            <person name="Bowler C."/>
            <person name="Boyen C."/>
            <person name="Brownlee C."/>
            <person name="Carrano C.J."/>
            <person name="Charrier B."/>
            <person name="Cho G.Y."/>
            <person name="Coelho S.M."/>
            <person name="Collen J."/>
            <person name="Corre E."/>
            <person name="Da Silva C."/>
            <person name="Delage L."/>
            <person name="Delaroque N."/>
            <person name="Dittami S.M."/>
            <person name="Doulbeau S."/>
            <person name="Elias M."/>
            <person name="Farnham G."/>
            <person name="Gachon C.M."/>
            <person name="Gschloessl B."/>
            <person name="Heesch S."/>
            <person name="Jabbari K."/>
            <person name="Jubin C."/>
            <person name="Kawai H."/>
            <person name="Kimura K."/>
            <person name="Kloareg B."/>
            <person name="Kupper F.C."/>
            <person name="Lang D."/>
            <person name="Le Bail A."/>
            <person name="Leblanc C."/>
            <person name="Lerouge P."/>
            <person name="Lohr M."/>
            <person name="Lopez P.J."/>
            <person name="Martens C."/>
            <person name="Maumus F."/>
            <person name="Michel G."/>
            <person name="Miranda-Saavedra D."/>
            <person name="Morales J."/>
            <person name="Moreau H."/>
            <person name="Motomura T."/>
            <person name="Nagasato C."/>
            <person name="Napoli C.A."/>
            <person name="Nelson D.R."/>
            <person name="Nyvall-Collen P."/>
            <person name="Peters A.F."/>
            <person name="Pommier C."/>
            <person name="Potin P."/>
            <person name="Poulain J."/>
            <person name="Quesneville H."/>
            <person name="Read B."/>
            <person name="Rensing S.A."/>
            <person name="Ritter A."/>
            <person name="Rousvoal S."/>
            <person name="Samanta M."/>
            <person name="Samson G."/>
            <person name="Schroeder D.C."/>
            <person name="Segurens B."/>
            <person name="Strittmatter M."/>
            <person name="Tonon T."/>
            <person name="Tregear J.W."/>
            <person name="Valentin K."/>
            <person name="von Dassow P."/>
            <person name="Yamagishi T."/>
            <person name="Van de Peer Y."/>
            <person name="Wincker P."/>
        </authorList>
    </citation>
    <scope>NUCLEOTIDE SEQUENCE [LARGE SCALE GENOMIC DNA]</scope>
    <source>
        <strain evidence="3">Ec32 / CCAP1310/4</strain>
    </source>
</reference>
<protein>
    <submittedName>
        <fullName evidence="2">Uncharacterized protein</fullName>
    </submittedName>
</protein>
<dbReference type="InParanoid" id="D7FY99"/>
<organism evidence="2 3">
    <name type="scientific">Ectocarpus siliculosus</name>
    <name type="common">Brown alga</name>
    <name type="synonym">Conferva siliculosa</name>
    <dbReference type="NCBI Taxonomy" id="2880"/>
    <lineage>
        <taxon>Eukaryota</taxon>
        <taxon>Sar</taxon>
        <taxon>Stramenopiles</taxon>
        <taxon>Ochrophyta</taxon>
        <taxon>PX clade</taxon>
        <taxon>Phaeophyceae</taxon>
        <taxon>Ectocarpales</taxon>
        <taxon>Ectocarpaceae</taxon>
        <taxon>Ectocarpus</taxon>
    </lineage>
</organism>
<evidence type="ECO:0000313" key="3">
    <source>
        <dbReference type="Proteomes" id="UP000002630"/>
    </source>
</evidence>
<dbReference type="EMBL" id="FN649750">
    <property type="protein sequence ID" value="CBJ26538.1"/>
    <property type="molecule type" value="Genomic_DNA"/>
</dbReference>
<evidence type="ECO:0000256" key="1">
    <source>
        <dbReference type="SAM" id="MobiDB-lite"/>
    </source>
</evidence>
<accession>D7FY99</accession>
<dbReference type="EMBL" id="FN648531">
    <property type="protein sequence ID" value="CBJ26538.1"/>
    <property type="molecule type" value="Genomic_DNA"/>
</dbReference>
<feature type="region of interest" description="Disordered" evidence="1">
    <location>
        <begin position="117"/>
        <end position="178"/>
    </location>
</feature>
<proteinExistence type="predicted"/>
<sequence length="430" mass="43429">MCSGGGEKRRMGRVRSTSMTASARLGFELNGDMIAFQPNAVRRRTISAGQMNPGKGGPDVGEALRSLLADATISTKKHDVKRSSTTVSCSNRLGVRPQAGDEQDLGAWLSDGVSVSAPAPAVRSTSPGFSPRHSSGGRRASAAGPTHAGAKPGRNEAQSKVRQPPARIQEGRGPAGAGVVGASMAAASSAQASQVGAGPAVASTHQAATATTTATTGGLSPSRNIAPPASTTLPTIGLVSGVACGGYGRGESNVVGCDDSKGASVAKGGEGGVLMGGAPAASATGDSSKVEWRSSARGGCYLDSEHDGDGPASARPANLERNMKVECEPNRKMTPEELAEDKLEMERMREGYRRRIRSAYTPVMSPVVGEGGAGHATPPSGRGNEKGAAAPAAAPAGGAHPDQETATPMNGRRSRPGMYRCHATTGLVGS</sequence>
<dbReference type="Proteomes" id="UP000002630">
    <property type="component" value="Linkage Group LG25"/>
</dbReference>
<feature type="compositionally biased region" description="Polar residues" evidence="1">
    <location>
        <begin position="217"/>
        <end position="230"/>
    </location>
</feature>
<feature type="compositionally biased region" description="Low complexity" evidence="1">
    <location>
        <begin position="207"/>
        <end position="216"/>
    </location>
</feature>
<gene>
    <name evidence="2" type="ORF">Esi_0034_0123</name>
</gene>